<evidence type="ECO:0000313" key="2">
    <source>
        <dbReference type="EMBL" id="GFR09466.1"/>
    </source>
</evidence>
<accession>A0A8X6GQS5</accession>
<proteinExistence type="predicted"/>
<sequence>MSQKTSSKSYESHLIAKKMKACKMLQVVTDFGLEEYRLSFQQMRPVSVVFLAFVPNDKWIRKHFLLFLLPHHFYEAEKISFCPPRSHPPPSDLSRSLSNSARTNGYTVAAV</sequence>
<comment type="caution">
    <text evidence="2">The sequence shown here is derived from an EMBL/GenBank/DDBJ whole genome shotgun (WGS) entry which is preliminary data.</text>
</comment>
<dbReference type="EMBL" id="BMAO01026399">
    <property type="protein sequence ID" value="GFR09466.1"/>
    <property type="molecule type" value="Genomic_DNA"/>
</dbReference>
<feature type="compositionally biased region" description="Polar residues" evidence="1">
    <location>
        <begin position="93"/>
        <end position="111"/>
    </location>
</feature>
<keyword evidence="3" id="KW-1185">Reference proteome</keyword>
<reference evidence="2" key="1">
    <citation type="submission" date="2020-07" db="EMBL/GenBank/DDBJ databases">
        <title>Multicomponent nature underlies the extraordinary mechanical properties of spider dragline silk.</title>
        <authorList>
            <person name="Kono N."/>
            <person name="Nakamura H."/>
            <person name="Mori M."/>
            <person name="Yoshida Y."/>
            <person name="Ohtoshi R."/>
            <person name="Malay A.D."/>
            <person name="Moran D.A.P."/>
            <person name="Tomita M."/>
            <person name="Numata K."/>
            <person name="Arakawa K."/>
        </authorList>
    </citation>
    <scope>NUCLEOTIDE SEQUENCE</scope>
</reference>
<feature type="region of interest" description="Disordered" evidence="1">
    <location>
        <begin position="85"/>
        <end position="111"/>
    </location>
</feature>
<evidence type="ECO:0000256" key="1">
    <source>
        <dbReference type="SAM" id="MobiDB-lite"/>
    </source>
</evidence>
<dbReference type="Proteomes" id="UP000887116">
    <property type="component" value="Unassembled WGS sequence"/>
</dbReference>
<protein>
    <submittedName>
        <fullName evidence="2">Uncharacterized protein</fullName>
    </submittedName>
</protein>
<gene>
    <name evidence="2" type="ORF">TNCT_123021</name>
</gene>
<evidence type="ECO:0000313" key="3">
    <source>
        <dbReference type="Proteomes" id="UP000887116"/>
    </source>
</evidence>
<dbReference type="AlphaFoldDB" id="A0A8X6GQS5"/>
<name>A0A8X6GQS5_TRICU</name>
<organism evidence="2 3">
    <name type="scientific">Trichonephila clavata</name>
    <name type="common">Joro spider</name>
    <name type="synonym">Nephila clavata</name>
    <dbReference type="NCBI Taxonomy" id="2740835"/>
    <lineage>
        <taxon>Eukaryota</taxon>
        <taxon>Metazoa</taxon>
        <taxon>Ecdysozoa</taxon>
        <taxon>Arthropoda</taxon>
        <taxon>Chelicerata</taxon>
        <taxon>Arachnida</taxon>
        <taxon>Araneae</taxon>
        <taxon>Araneomorphae</taxon>
        <taxon>Entelegynae</taxon>
        <taxon>Araneoidea</taxon>
        <taxon>Nephilidae</taxon>
        <taxon>Trichonephila</taxon>
    </lineage>
</organism>